<dbReference type="RefSeq" id="XP_013241915.1">
    <property type="nucleotide sequence ID" value="XM_013386461.1"/>
</dbReference>
<dbReference type="HOGENOM" id="CLU_1548687_0_0_1"/>
<dbReference type="Proteomes" id="UP000027361">
    <property type="component" value="Unassembled WGS sequence"/>
</dbReference>
<dbReference type="EMBL" id="JMSN01000074">
    <property type="protein sequence ID" value="KDN41980.1"/>
    <property type="molecule type" value="Genomic_DNA"/>
</dbReference>
<evidence type="ECO:0000313" key="1">
    <source>
        <dbReference type="EMBL" id="KDN41980.1"/>
    </source>
</evidence>
<sequence length="173" mass="19233">MLVQTGVLCRDIRQIWTTKNLFATPYHPLPHPYPKMNAPSFWLASHPIIPHILGQHLCPVSSPPMSRFHLPGKAQSLFHHHNPKHRLDGFDSCLHNRCATAQCIREHAISTTWIQIWARAMCSGVVLKCIAVGARQNGSATGSIVLYYVTLDSPPCASLCLPGALVDIMRRVV</sequence>
<proteinExistence type="predicted"/>
<protein>
    <submittedName>
        <fullName evidence="1">Uncharacterized protein</fullName>
    </submittedName>
</protein>
<dbReference type="GeneID" id="25261801"/>
<accession>A0A066VTU4</accession>
<gene>
    <name evidence="1" type="ORF">K437DRAFT_168500</name>
</gene>
<keyword evidence="2" id="KW-1185">Reference proteome</keyword>
<dbReference type="InParanoid" id="A0A066VTU4"/>
<name>A0A066VTU4_TILAU</name>
<evidence type="ECO:0000313" key="2">
    <source>
        <dbReference type="Proteomes" id="UP000027361"/>
    </source>
</evidence>
<comment type="caution">
    <text evidence="1">The sequence shown here is derived from an EMBL/GenBank/DDBJ whole genome shotgun (WGS) entry which is preliminary data.</text>
</comment>
<organism evidence="1 2">
    <name type="scientific">Tilletiaria anomala (strain ATCC 24038 / CBS 436.72 / UBC 951)</name>
    <dbReference type="NCBI Taxonomy" id="1037660"/>
    <lineage>
        <taxon>Eukaryota</taxon>
        <taxon>Fungi</taxon>
        <taxon>Dikarya</taxon>
        <taxon>Basidiomycota</taxon>
        <taxon>Ustilaginomycotina</taxon>
        <taxon>Exobasidiomycetes</taxon>
        <taxon>Georgefischeriales</taxon>
        <taxon>Tilletiariaceae</taxon>
        <taxon>Tilletiaria</taxon>
    </lineage>
</organism>
<dbReference type="AlphaFoldDB" id="A0A066VTU4"/>
<reference evidence="1 2" key="1">
    <citation type="submission" date="2014-05" db="EMBL/GenBank/DDBJ databases">
        <title>Draft genome sequence of a rare smut relative, Tilletiaria anomala UBC 951.</title>
        <authorList>
            <consortium name="DOE Joint Genome Institute"/>
            <person name="Toome M."/>
            <person name="Kuo A."/>
            <person name="Henrissat B."/>
            <person name="Lipzen A."/>
            <person name="Tritt A."/>
            <person name="Yoshinaga Y."/>
            <person name="Zane M."/>
            <person name="Barry K."/>
            <person name="Grigoriev I.V."/>
            <person name="Spatafora J.W."/>
            <person name="Aimea M.C."/>
        </authorList>
    </citation>
    <scope>NUCLEOTIDE SEQUENCE [LARGE SCALE GENOMIC DNA]</scope>
    <source>
        <strain evidence="1 2">UBC 951</strain>
    </source>
</reference>